<comment type="subcellular location">
    <subcellularLocation>
        <location evidence="1">Cell membrane</location>
        <topology evidence="1">Multi-pass membrane protein</topology>
    </subcellularLocation>
</comment>
<sequence>MNSFSLFFVAFVIGLDEFLLGPLLTPIGNDLGVAPERIALLVATYNLPLALLAPVFGTLSDRIGRSRVIFPAAFLFSCASLFTAMAPSFGLALLARLLTGIAAAGMLPVAFAMASESEDSATAISRVQAGLTLGIILGPLNGALMDAIADWRMAFVTLAVASGFLAFQMKRSPRRTKLEAPGETGRIRAVQRALPGILAMLFGLGGAIGIFAIVGARIRDLHGFDTAQVSALFAGFGAMTVLGNLLAPQLIRMIGPRLSAGICLAAVLAGVFALFAAPGADFSLTLAGLGLWAIFGGCAAPSLQAALADTGGGNRGFILAMGASALNAGTALASALAAELHLLSAQMVAWQATMTLLPASLLLLFWGLRASAHETA</sequence>
<keyword evidence="2" id="KW-1003">Cell membrane</keyword>
<keyword evidence="5 6" id="KW-0472">Membrane</keyword>
<feature type="transmembrane region" description="Helical" evidence="6">
    <location>
        <begin position="93"/>
        <end position="115"/>
    </location>
</feature>
<proteinExistence type="predicted"/>
<feature type="transmembrane region" description="Helical" evidence="6">
    <location>
        <begin position="282"/>
        <end position="305"/>
    </location>
</feature>
<feature type="transmembrane region" description="Helical" evidence="6">
    <location>
        <begin position="226"/>
        <end position="246"/>
    </location>
</feature>
<feature type="transmembrane region" description="Helical" evidence="6">
    <location>
        <begin position="68"/>
        <end position="87"/>
    </location>
</feature>
<feature type="transmembrane region" description="Helical" evidence="6">
    <location>
        <begin position="193"/>
        <end position="214"/>
    </location>
</feature>
<dbReference type="InterPro" id="IPR020846">
    <property type="entry name" value="MFS_dom"/>
</dbReference>
<dbReference type="InterPro" id="IPR036259">
    <property type="entry name" value="MFS_trans_sf"/>
</dbReference>
<dbReference type="Pfam" id="PF07690">
    <property type="entry name" value="MFS_1"/>
    <property type="match status" value="1"/>
</dbReference>
<evidence type="ECO:0000256" key="4">
    <source>
        <dbReference type="ARBA" id="ARBA00022989"/>
    </source>
</evidence>
<evidence type="ECO:0000256" key="3">
    <source>
        <dbReference type="ARBA" id="ARBA00022692"/>
    </source>
</evidence>
<evidence type="ECO:0000256" key="6">
    <source>
        <dbReference type="SAM" id="Phobius"/>
    </source>
</evidence>
<evidence type="ECO:0000259" key="7">
    <source>
        <dbReference type="PROSITE" id="PS50850"/>
    </source>
</evidence>
<evidence type="ECO:0000256" key="2">
    <source>
        <dbReference type="ARBA" id="ARBA00022475"/>
    </source>
</evidence>
<evidence type="ECO:0000313" key="9">
    <source>
        <dbReference type="Proteomes" id="UP001195941"/>
    </source>
</evidence>
<dbReference type="InterPro" id="IPR011701">
    <property type="entry name" value="MFS"/>
</dbReference>
<accession>A0ABS5HW26</accession>
<dbReference type="InterPro" id="IPR050189">
    <property type="entry name" value="MFS_Efflux_Transporters"/>
</dbReference>
<comment type="caution">
    <text evidence="8">The sequence shown here is derived from an EMBL/GenBank/DDBJ whole genome shotgun (WGS) entry which is preliminary data.</text>
</comment>
<protein>
    <submittedName>
        <fullName evidence="8">MFS transporter</fullName>
    </submittedName>
</protein>
<dbReference type="Gene3D" id="1.20.1250.20">
    <property type="entry name" value="MFS general substrate transporter like domains"/>
    <property type="match status" value="2"/>
</dbReference>
<keyword evidence="4 6" id="KW-1133">Transmembrane helix</keyword>
<organism evidence="8 9">
    <name type="scientific">Thalassovita aquimarina</name>
    <dbReference type="NCBI Taxonomy" id="2785917"/>
    <lineage>
        <taxon>Bacteria</taxon>
        <taxon>Pseudomonadati</taxon>
        <taxon>Pseudomonadota</taxon>
        <taxon>Alphaproteobacteria</taxon>
        <taxon>Rhodobacterales</taxon>
        <taxon>Roseobacteraceae</taxon>
        <taxon>Thalassovita</taxon>
    </lineage>
</organism>
<feature type="transmembrane region" description="Helical" evidence="6">
    <location>
        <begin position="258"/>
        <end position="276"/>
    </location>
</feature>
<evidence type="ECO:0000313" key="8">
    <source>
        <dbReference type="EMBL" id="MBR9652987.1"/>
    </source>
</evidence>
<feature type="transmembrane region" description="Helical" evidence="6">
    <location>
        <begin position="38"/>
        <end position="56"/>
    </location>
</feature>
<keyword evidence="9" id="KW-1185">Reference proteome</keyword>
<dbReference type="PANTHER" id="PTHR43124:SF3">
    <property type="entry name" value="CHLORAMPHENICOL EFFLUX PUMP RV0191"/>
    <property type="match status" value="1"/>
</dbReference>
<dbReference type="SUPFAM" id="SSF103473">
    <property type="entry name" value="MFS general substrate transporter"/>
    <property type="match status" value="1"/>
</dbReference>
<evidence type="ECO:0000256" key="5">
    <source>
        <dbReference type="ARBA" id="ARBA00023136"/>
    </source>
</evidence>
<feature type="transmembrane region" description="Helical" evidence="6">
    <location>
        <begin position="348"/>
        <end position="368"/>
    </location>
</feature>
<gene>
    <name evidence="8" type="ORF">IT775_17855</name>
</gene>
<dbReference type="PANTHER" id="PTHR43124">
    <property type="entry name" value="PURINE EFFLUX PUMP PBUE"/>
    <property type="match status" value="1"/>
</dbReference>
<name>A0ABS5HW26_9RHOB</name>
<feature type="transmembrane region" description="Helical" evidence="6">
    <location>
        <begin position="317"/>
        <end position="336"/>
    </location>
</feature>
<dbReference type="EMBL" id="JADMKU010000021">
    <property type="protein sequence ID" value="MBR9652987.1"/>
    <property type="molecule type" value="Genomic_DNA"/>
</dbReference>
<feature type="transmembrane region" description="Helical" evidence="6">
    <location>
        <begin position="127"/>
        <end position="145"/>
    </location>
</feature>
<dbReference type="PROSITE" id="PS50850">
    <property type="entry name" value="MFS"/>
    <property type="match status" value="1"/>
</dbReference>
<dbReference type="RefSeq" id="WP_212702610.1">
    <property type="nucleotide sequence ID" value="NZ_JADMKU010000021.1"/>
</dbReference>
<evidence type="ECO:0000256" key="1">
    <source>
        <dbReference type="ARBA" id="ARBA00004651"/>
    </source>
</evidence>
<dbReference type="Proteomes" id="UP001195941">
    <property type="component" value="Unassembled WGS sequence"/>
</dbReference>
<feature type="domain" description="Major facilitator superfamily (MFS) profile" evidence="7">
    <location>
        <begin position="2"/>
        <end position="371"/>
    </location>
</feature>
<reference evidence="8 9" key="1">
    <citation type="journal article" date="2021" name="Arch. Microbiol.">
        <title>Thalassobius aquimarinus sp. nov., isolated from the Sea of Japan seashore.</title>
        <authorList>
            <person name="Kurilenko V.V."/>
            <person name="Romanenko L.A."/>
            <person name="Chernysheva N.Y."/>
            <person name="Velansky P.V."/>
            <person name="Tekutyeva L.A."/>
            <person name="Isaeva M.P."/>
            <person name="Mikhailov V.V."/>
        </authorList>
    </citation>
    <scope>NUCLEOTIDE SEQUENCE [LARGE SCALE GENOMIC DNA]</scope>
    <source>
        <strain evidence="8 9">KMM 8518</strain>
    </source>
</reference>
<feature type="transmembrane region" description="Helical" evidence="6">
    <location>
        <begin position="151"/>
        <end position="167"/>
    </location>
</feature>
<keyword evidence="3 6" id="KW-0812">Transmembrane</keyword>